<sequence length="235" mass="27167">MSELREQLAQTIPYQGRKASRVGSEQRRRAILEAALNIVIKEGVRGVRHRAIAKAANVPLSATTYYFKDINDLISDTFSYFVELGNARLSNFWIEAEIAIRQQLSQSESADTTKRRLLKHFTELAVSYIEQQVTDRRDELIAEQAFLLEALRSSHLRQLVHVHHQNLLKDLTRFYQLLGTTKPELDAVLTKAVVVEAEYYCLLDPSRYGREYIRAFLQRHIQLVLQIPDEEEVVN</sequence>
<dbReference type="EMBL" id="JACCKB010000004">
    <property type="protein sequence ID" value="NYZ65254.1"/>
    <property type="molecule type" value="Genomic_DNA"/>
</dbReference>
<dbReference type="InterPro" id="IPR036271">
    <property type="entry name" value="Tet_transcr_reg_TetR-rel_C_sf"/>
</dbReference>
<dbReference type="InterPro" id="IPR009057">
    <property type="entry name" value="Homeodomain-like_sf"/>
</dbReference>
<organism evidence="4 5">
    <name type="scientific">Spartinivicinus marinus</name>
    <dbReference type="NCBI Taxonomy" id="2994442"/>
    <lineage>
        <taxon>Bacteria</taxon>
        <taxon>Pseudomonadati</taxon>
        <taxon>Pseudomonadota</taxon>
        <taxon>Gammaproteobacteria</taxon>
        <taxon>Oceanospirillales</taxon>
        <taxon>Zooshikellaceae</taxon>
        <taxon>Spartinivicinus</taxon>
    </lineage>
</organism>
<evidence type="ECO:0000259" key="3">
    <source>
        <dbReference type="PROSITE" id="PS50977"/>
    </source>
</evidence>
<evidence type="ECO:0000313" key="4">
    <source>
        <dbReference type="EMBL" id="NYZ65254.1"/>
    </source>
</evidence>
<proteinExistence type="predicted"/>
<dbReference type="SUPFAM" id="SSF48498">
    <property type="entry name" value="Tetracyclin repressor-like, C-terminal domain"/>
    <property type="match status" value="1"/>
</dbReference>
<dbReference type="RefSeq" id="WP_180567286.1">
    <property type="nucleotide sequence ID" value="NZ_JACCKB010000004.1"/>
</dbReference>
<dbReference type="GO" id="GO:0003677">
    <property type="term" value="F:DNA binding"/>
    <property type="evidence" value="ECO:0007669"/>
    <property type="project" value="UniProtKB-UniRule"/>
</dbReference>
<dbReference type="PROSITE" id="PS50977">
    <property type="entry name" value="HTH_TETR_2"/>
    <property type="match status" value="1"/>
</dbReference>
<dbReference type="Proteomes" id="UP000569732">
    <property type="component" value="Unassembled WGS sequence"/>
</dbReference>
<feature type="DNA-binding region" description="H-T-H motif" evidence="2">
    <location>
        <begin position="48"/>
        <end position="67"/>
    </location>
</feature>
<dbReference type="InterPro" id="IPR001647">
    <property type="entry name" value="HTH_TetR"/>
</dbReference>
<dbReference type="SUPFAM" id="SSF46689">
    <property type="entry name" value="Homeodomain-like"/>
    <property type="match status" value="1"/>
</dbReference>
<gene>
    <name evidence="4" type="ORF">H0A36_04480</name>
</gene>
<comment type="caution">
    <text evidence="4">The sequence shown here is derived from an EMBL/GenBank/DDBJ whole genome shotgun (WGS) entry which is preliminary data.</text>
</comment>
<accession>A0A853I532</accession>
<name>A0A853I532_9GAMM</name>
<evidence type="ECO:0000313" key="5">
    <source>
        <dbReference type="Proteomes" id="UP000569732"/>
    </source>
</evidence>
<protein>
    <submittedName>
        <fullName evidence="4">TetR family transcriptional regulator</fullName>
    </submittedName>
</protein>
<evidence type="ECO:0000256" key="1">
    <source>
        <dbReference type="ARBA" id="ARBA00023125"/>
    </source>
</evidence>
<reference evidence="4 5" key="1">
    <citation type="submission" date="2020-07" db="EMBL/GenBank/DDBJ databases">
        <title>Endozoicomonas sp. nov., isolated from sediment.</title>
        <authorList>
            <person name="Gu T."/>
        </authorList>
    </citation>
    <scope>NUCLEOTIDE SEQUENCE [LARGE SCALE GENOMIC DNA]</scope>
    <source>
        <strain evidence="4 5">SM1973</strain>
    </source>
</reference>
<keyword evidence="1 2" id="KW-0238">DNA-binding</keyword>
<dbReference type="AlphaFoldDB" id="A0A853I532"/>
<evidence type="ECO:0000256" key="2">
    <source>
        <dbReference type="PROSITE-ProRule" id="PRU00335"/>
    </source>
</evidence>
<feature type="domain" description="HTH tetR-type" evidence="3">
    <location>
        <begin position="25"/>
        <end position="85"/>
    </location>
</feature>
<dbReference type="Gene3D" id="1.10.357.10">
    <property type="entry name" value="Tetracycline Repressor, domain 2"/>
    <property type="match status" value="1"/>
</dbReference>
<keyword evidence="5" id="KW-1185">Reference proteome</keyword>